<keyword evidence="3" id="KW-1003">Cell membrane</keyword>
<comment type="similarity">
    <text evidence="2">Belongs to the acyltransferase 3 family.</text>
</comment>
<evidence type="ECO:0000256" key="4">
    <source>
        <dbReference type="ARBA" id="ARBA00022692"/>
    </source>
</evidence>
<dbReference type="Proteomes" id="UP000054837">
    <property type="component" value="Unassembled WGS sequence"/>
</dbReference>
<comment type="subcellular location">
    <subcellularLocation>
        <location evidence="1">Cell membrane</location>
        <topology evidence="1">Multi-pass membrane protein</topology>
    </subcellularLocation>
</comment>
<dbReference type="PANTHER" id="PTHR40074:SF2">
    <property type="entry name" value="O-ACETYLTRANSFERASE WECH"/>
    <property type="match status" value="1"/>
</dbReference>
<reference evidence="9 10" key="1">
    <citation type="submission" date="2015-12" db="EMBL/GenBank/DDBJ databases">
        <title>Serinicoccus chungangenesis strain CD08_5 genome sequencing and assembly.</title>
        <authorList>
            <person name="Chander A.M."/>
            <person name="Kaur G."/>
            <person name="Nair G.R."/>
            <person name="Dhawan D.K."/>
            <person name="Kochhar R.K."/>
            <person name="Mayilraj S."/>
            <person name="Bhadada S.K."/>
        </authorList>
    </citation>
    <scope>NUCLEOTIDE SEQUENCE [LARGE SCALE GENOMIC DNA]</scope>
    <source>
        <strain evidence="9 10">CD08_5</strain>
    </source>
</reference>
<keyword evidence="10" id="KW-1185">Reference proteome</keyword>
<evidence type="ECO:0000256" key="5">
    <source>
        <dbReference type="ARBA" id="ARBA00022989"/>
    </source>
</evidence>
<keyword evidence="5 7" id="KW-1133">Transmembrane helix</keyword>
<feature type="transmembrane region" description="Helical" evidence="7">
    <location>
        <begin position="290"/>
        <end position="309"/>
    </location>
</feature>
<feature type="transmembrane region" description="Helical" evidence="7">
    <location>
        <begin position="187"/>
        <end position="204"/>
    </location>
</feature>
<dbReference type="GO" id="GO:0016413">
    <property type="term" value="F:O-acetyltransferase activity"/>
    <property type="evidence" value="ECO:0007669"/>
    <property type="project" value="TreeGrafter"/>
</dbReference>
<proteinExistence type="inferred from homology"/>
<name>A0A0W8I6Y7_9MICO</name>
<dbReference type="STRING" id="767452.AVL62_04005"/>
<dbReference type="EMBL" id="LQBL01000027">
    <property type="protein sequence ID" value="KUG54388.1"/>
    <property type="molecule type" value="Genomic_DNA"/>
</dbReference>
<evidence type="ECO:0000256" key="6">
    <source>
        <dbReference type="ARBA" id="ARBA00023136"/>
    </source>
</evidence>
<comment type="caution">
    <text evidence="9">The sequence shown here is derived from an EMBL/GenBank/DDBJ whole genome shotgun (WGS) entry which is preliminary data.</text>
</comment>
<evidence type="ECO:0000256" key="7">
    <source>
        <dbReference type="SAM" id="Phobius"/>
    </source>
</evidence>
<dbReference type="InterPro" id="IPR002656">
    <property type="entry name" value="Acyl_transf_3_dom"/>
</dbReference>
<sequence>MRGTAWISWLRCLAVYGVVLIHTVGATATAGAQGETDLVDGWVARALDLPLLWVVPVFVMVSGALALDPARYPGAGEFLRRRVRRLVPAVVVWNLVYVVYLSLTRPGWWAGPGEAGQRVLVGEVAPHLYFLWIVLGLSLLTPLLVPWLARTGRRAWLVAAAGAYSVPVLSLWPLGPGGEPVGVTHAAWTWWLPYLGAYLTGWALRGVRVPDRLLLVLVLVVAALSVLLTWQWSNPAAPTWLQDWAGAHYYSPTVAALSVAVYLLAQALLAPGGALSVLTSDRVMVVVDPVGRATLGIFALHFLVLLVGTDTGVLGAPVAPWPVLLARFVVVAAVTTVLALLGRRVPGVRRVL</sequence>
<evidence type="ECO:0000313" key="10">
    <source>
        <dbReference type="Proteomes" id="UP000054837"/>
    </source>
</evidence>
<evidence type="ECO:0000256" key="2">
    <source>
        <dbReference type="ARBA" id="ARBA00007400"/>
    </source>
</evidence>
<feature type="transmembrane region" description="Helical" evidence="7">
    <location>
        <begin position="156"/>
        <end position="175"/>
    </location>
</feature>
<feature type="domain" description="Acyltransferase 3" evidence="8">
    <location>
        <begin position="5"/>
        <end position="338"/>
    </location>
</feature>
<evidence type="ECO:0000256" key="3">
    <source>
        <dbReference type="ARBA" id="ARBA00022475"/>
    </source>
</evidence>
<dbReference type="GO" id="GO:0005886">
    <property type="term" value="C:plasma membrane"/>
    <property type="evidence" value="ECO:0007669"/>
    <property type="project" value="UniProtKB-SubCell"/>
</dbReference>
<dbReference type="AlphaFoldDB" id="A0A0W8I6Y7"/>
<feature type="transmembrane region" description="Helical" evidence="7">
    <location>
        <begin position="321"/>
        <end position="341"/>
    </location>
</feature>
<feature type="transmembrane region" description="Helical" evidence="7">
    <location>
        <begin position="87"/>
        <end position="109"/>
    </location>
</feature>
<feature type="transmembrane region" description="Helical" evidence="7">
    <location>
        <begin position="129"/>
        <end position="149"/>
    </location>
</feature>
<dbReference type="GO" id="GO:0009246">
    <property type="term" value="P:enterobacterial common antigen biosynthetic process"/>
    <property type="evidence" value="ECO:0007669"/>
    <property type="project" value="TreeGrafter"/>
</dbReference>
<accession>A0A0W8I6Y7</accession>
<feature type="transmembrane region" description="Helical" evidence="7">
    <location>
        <begin position="12"/>
        <end position="30"/>
    </location>
</feature>
<keyword evidence="6 7" id="KW-0472">Membrane</keyword>
<feature type="transmembrane region" description="Helical" evidence="7">
    <location>
        <begin position="213"/>
        <end position="233"/>
    </location>
</feature>
<feature type="transmembrane region" description="Helical" evidence="7">
    <location>
        <begin position="50"/>
        <end position="67"/>
    </location>
</feature>
<dbReference type="Pfam" id="PF01757">
    <property type="entry name" value="Acyl_transf_3"/>
    <property type="match status" value="1"/>
</dbReference>
<dbReference type="RefSeq" id="WP_058891121.1">
    <property type="nucleotide sequence ID" value="NZ_LQBL01000027.1"/>
</dbReference>
<protein>
    <recommendedName>
        <fullName evidence="8">Acyltransferase 3 domain-containing protein</fullName>
    </recommendedName>
</protein>
<dbReference type="PANTHER" id="PTHR40074">
    <property type="entry name" value="O-ACETYLTRANSFERASE WECH"/>
    <property type="match status" value="1"/>
</dbReference>
<keyword evidence="4 7" id="KW-0812">Transmembrane</keyword>
<dbReference type="OrthoDB" id="1072135at2"/>
<evidence type="ECO:0000256" key="1">
    <source>
        <dbReference type="ARBA" id="ARBA00004651"/>
    </source>
</evidence>
<evidence type="ECO:0000313" key="9">
    <source>
        <dbReference type="EMBL" id="KUG54388.1"/>
    </source>
</evidence>
<gene>
    <name evidence="9" type="ORF">AVL62_04005</name>
</gene>
<organism evidence="9 10">
    <name type="scientific">Serinicoccus chungangensis</name>
    <dbReference type="NCBI Taxonomy" id="767452"/>
    <lineage>
        <taxon>Bacteria</taxon>
        <taxon>Bacillati</taxon>
        <taxon>Actinomycetota</taxon>
        <taxon>Actinomycetes</taxon>
        <taxon>Micrococcales</taxon>
        <taxon>Ornithinimicrobiaceae</taxon>
        <taxon>Serinicoccus</taxon>
    </lineage>
</organism>
<evidence type="ECO:0000259" key="8">
    <source>
        <dbReference type="Pfam" id="PF01757"/>
    </source>
</evidence>
<feature type="transmembrane region" description="Helical" evidence="7">
    <location>
        <begin position="253"/>
        <end position="278"/>
    </location>
</feature>